<dbReference type="InterPro" id="IPR001525">
    <property type="entry name" value="C5_MeTfrase"/>
</dbReference>
<dbReference type="InterPro" id="IPR029063">
    <property type="entry name" value="SAM-dependent_MTases_sf"/>
</dbReference>
<evidence type="ECO:0000256" key="2">
    <source>
        <dbReference type="ARBA" id="ARBA00022679"/>
    </source>
</evidence>
<dbReference type="GO" id="GO:0005634">
    <property type="term" value="C:nucleus"/>
    <property type="evidence" value="ECO:0007669"/>
    <property type="project" value="TreeGrafter"/>
</dbReference>
<dbReference type="Gene3D" id="3.90.120.10">
    <property type="entry name" value="DNA Methylase, subunit A, domain 2"/>
    <property type="match status" value="1"/>
</dbReference>
<evidence type="ECO:0000313" key="7">
    <source>
        <dbReference type="Proteomes" id="UP001515480"/>
    </source>
</evidence>
<dbReference type="NCBIfam" id="TIGR00675">
    <property type="entry name" value="dcm"/>
    <property type="match status" value="1"/>
</dbReference>
<dbReference type="InterPro" id="IPR050750">
    <property type="entry name" value="C5-MTase"/>
</dbReference>
<evidence type="ECO:0008006" key="8">
    <source>
        <dbReference type="Google" id="ProtNLM"/>
    </source>
</evidence>
<dbReference type="GO" id="GO:0032259">
    <property type="term" value="P:methylation"/>
    <property type="evidence" value="ECO:0007669"/>
    <property type="project" value="UniProtKB-KW"/>
</dbReference>
<dbReference type="SUPFAM" id="SSF53335">
    <property type="entry name" value="S-adenosyl-L-methionine-dependent methyltransferases"/>
    <property type="match status" value="1"/>
</dbReference>
<keyword evidence="2 4" id="KW-0808">Transferase</keyword>
<dbReference type="Gene3D" id="3.40.50.150">
    <property type="entry name" value="Vaccinia Virus protein VP39"/>
    <property type="match status" value="1"/>
</dbReference>
<dbReference type="EMBL" id="JBGBPQ010000003">
    <property type="protein sequence ID" value="KAL1526486.1"/>
    <property type="molecule type" value="Genomic_DNA"/>
</dbReference>
<dbReference type="GO" id="GO:0008168">
    <property type="term" value="F:methyltransferase activity"/>
    <property type="evidence" value="ECO:0007669"/>
    <property type="project" value="UniProtKB-KW"/>
</dbReference>
<dbReference type="PROSITE" id="PS51679">
    <property type="entry name" value="SAM_MT_C5"/>
    <property type="match status" value="1"/>
</dbReference>
<protein>
    <recommendedName>
        <fullName evidence="8">DNA (cytosine-5-)-methyltransferase</fullName>
    </recommendedName>
</protein>
<comment type="similarity">
    <text evidence="4 5">Belongs to the class I-like SAM-binding methyltransferase superfamily. C5-methyltransferase family.</text>
</comment>
<proteinExistence type="inferred from homology"/>
<name>A0AB34K0U9_PRYPA</name>
<evidence type="ECO:0000256" key="5">
    <source>
        <dbReference type="RuleBase" id="RU000416"/>
    </source>
</evidence>
<keyword evidence="3 4" id="KW-0949">S-adenosyl-L-methionine</keyword>
<evidence type="ECO:0000256" key="1">
    <source>
        <dbReference type="ARBA" id="ARBA00022603"/>
    </source>
</evidence>
<dbReference type="PRINTS" id="PR00105">
    <property type="entry name" value="C5METTRFRASE"/>
</dbReference>
<dbReference type="PANTHER" id="PTHR46098:SF1">
    <property type="entry name" value="TRNA (CYTOSINE(38)-C(5))-METHYLTRANSFERASE"/>
    <property type="match status" value="1"/>
</dbReference>
<dbReference type="Proteomes" id="UP001515480">
    <property type="component" value="Unassembled WGS sequence"/>
</dbReference>
<feature type="active site" evidence="4">
    <location>
        <position position="88"/>
    </location>
</feature>
<keyword evidence="7" id="KW-1185">Reference proteome</keyword>
<sequence>MAAAGSTAREPRAVRVLEFFSGIGGLHFALRRAALPHHVAMAFDVDEAANETYAHNLRSAVSAADLRGVSVQQISQLHAEMWLLSPPCQPYSRQGLQRGSADGRAAALSHLIGVLQHAPAHVLPLYLLLENVVGFESSGMRASIYATLRQRGYSVREAWASPAHFGIPNQRTRYFLLARRTSEGSAGPSDSASPPEAAAAAPALLSDFTPPPPPIAPLLLSPCDLQAAVEREAPLAPPRGEVPAEVQERCRPLNDFLLPEDGSSLSDLAVPLHIVERYGAAMDVVGRQSRRSICFTKNYSRYIKGTGSLVAEGLDSPSLPEDNCKSLEELAPLRVRFMAPREIAAIHGFPSDFDFPPSVGKKKQYELLGNSLSVQVVSELLAWLASELVPPTQQLNDETPEVLACKHDSTHHSGT</sequence>
<dbReference type="Pfam" id="PF00145">
    <property type="entry name" value="DNA_methylase"/>
    <property type="match status" value="1"/>
</dbReference>
<evidence type="ECO:0000313" key="6">
    <source>
        <dbReference type="EMBL" id="KAL1526486.1"/>
    </source>
</evidence>
<accession>A0AB34K0U9</accession>
<dbReference type="PANTHER" id="PTHR46098">
    <property type="entry name" value="TRNA (CYTOSINE(38)-C(5))-METHYLTRANSFERASE"/>
    <property type="match status" value="1"/>
</dbReference>
<evidence type="ECO:0000256" key="3">
    <source>
        <dbReference type="ARBA" id="ARBA00022691"/>
    </source>
</evidence>
<gene>
    <name evidence="6" type="ORF">AB1Y20_015196</name>
</gene>
<comment type="caution">
    <text evidence="6">The sequence shown here is derived from an EMBL/GenBank/DDBJ whole genome shotgun (WGS) entry which is preliminary data.</text>
</comment>
<evidence type="ECO:0000256" key="4">
    <source>
        <dbReference type="PROSITE-ProRule" id="PRU01016"/>
    </source>
</evidence>
<organism evidence="6 7">
    <name type="scientific">Prymnesium parvum</name>
    <name type="common">Toxic golden alga</name>
    <dbReference type="NCBI Taxonomy" id="97485"/>
    <lineage>
        <taxon>Eukaryota</taxon>
        <taxon>Haptista</taxon>
        <taxon>Haptophyta</taxon>
        <taxon>Prymnesiophyceae</taxon>
        <taxon>Prymnesiales</taxon>
        <taxon>Prymnesiaceae</taxon>
        <taxon>Prymnesium</taxon>
    </lineage>
</organism>
<dbReference type="AlphaFoldDB" id="A0AB34K0U9"/>
<keyword evidence="1 4" id="KW-0489">Methyltransferase</keyword>
<reference evidence="6 7" key="1">
    <citation type="journal article" date="2024" name="Science">
        <title>Giant polyketide synthase enzymes in the biosynthesis of giant marine polyether toxins.</title>
        <authorList>
            <person name="Fallon T.R."/>
            <person name="Shende V.V."/>
            <person name="Wierzbicki I.H."/>
            <person name="Pendleton A.L."/>
            <person name="Watervoot N.F."/>
            <person name="Auber R.P."/>
            <person name="Gonzalez D.J."/>
            <person name="Wisecaver J.H."/>
            <person name="Moore B.S."/>
        </authorList>
    </citation>
    <scope>NUCLEOTIDE SEQUENCE [LARGE SCALE GENOMIC DNA]</scope>
    <source>
        <strain evidence="6 7">12B1</strain>
    </source>
</reference>